<evidence type="ECO:0000313" key="4">
    <source>
        <dbReference type="EMBL" id="TDD10659.1"/>
    </source>
</evidence>
<dbReference type="GO" id="GO:0005975">
    <property type="term" value="P:carbohydrate metabolic process"/>
    <property type="evidence" value="ECO:0007669"/>
    <property type="project" value="InterPro"/>
</dbReference>
<name>A0A4R4VX04_9PSEU</name>
<dbReference type="Pfam" id="PF19291">
    <property type="entry name" value="TREH_N"/>
    <property type="match status" value="1"/>
</dbReference>
<keyword evidence="5" id="KW-1185">Reference proteome</keyword>
<dbReference type="InterPro" id="IPR011613">
    <property type="entry name" value="GH15-like"/>
</dbReference>
<keyword evidence="4" id="KW-0378">Hydrolase</keyword>
<proteinExistence type="predicted"/>
<evidence type="ECO:0000259" key="3">
    <source>
        <dbReference type="Pfam" id="PF19291"/>
    </source>
</evidence>
<comment type="caution">
    <text evidence="4">The sequence shown here is derived from an EMBL/GenBank/DDBJ whole genome shotgun (WGS) entry which is preliminary data.</text>
</comment>
<dbReference type="GO" id="GO:0004553">
    <property type="term" value="F:hydrolase activity, hydrolyzing O-glycosyl compounds"/>
    <property type="evidence" value="ECO:0007669"/>
    <property type="project" value="UniProtKB-ARBA"/>
</dbReference>
<sequence>MDGWPVARVELRVGGVTGPGLIEDYALLSDLRTAALVGKDGSLDWLCLPRFDAPACFARLLGGDGRWSIAPTDPVREVRRRYRENSLVLETEFRTDSGVLRLIDFMPPHEVNQHDEPCVVRIVEGVSGEVGFQLDWVLRFDYGDSVPWVRRVSETEPVLDEYVLGIAGPHTVVLRGEELPTRVDGERAHRHTGTISAGQRMSWVLQWSSDPDELPAPMDPEQELRECEGFWRDWSAKIVYDGPYPKAVRRSLATLKALIYAPTGGIVAAPTTSLPEAVPGNRNWDYRYCWLRDATLVLLALDDLGCTSEAEAWRRWLVRSVAGDPADLQIMYGVGGERHLIEWEADWLRGYRDSSPVRVGNAAYRQRQLDVYGEVMDALHLARERGLVESEDSWAVQRGMLAHLERIWREPDRGLWEVRGPDRHFTHSQVMVWVAFDRAVRGAEEDGLPGPVEHWRELRDEVREEVLRRAWNPEIRAFTQFYGGTSLDAAVLLLPAVGFLSGDDERMRSTVEAIQRELQHGVLVDRYTTTDEPSEVDGLSGREGSFLACSFWMVDALVYCGRRDEAERMFDELVEMANDVGLYSEEFDAETGCFTGNFPQAFSHLALVNSASVLYGGRTREQKSRRNGTAAPAQSRWEKM</sequence>
<feature type="region of interest" description="Disordered" evidence="1">
    <location>
        <begin position="618"/>
        <end position="640"/>
    </location>
</feature>
<dbReference type="PANTHER" id="PTHR31616">
    <property type="entry name" value="TREHALASE"/>
    <property type="match status" value="1"/>
</dbReference>
<protein>
    <submittedName>
        <fullName evidence="4">Glycoside hydrolase family 15 protein</fullName>
    </submittedName>
</protein>
<dbReference type="InterPro" id="IPR045582">
    <property type="entry name" value="Trehalase-like_N"/>
</dbReference>
<dbReference type="PANTHER" id="PTHR31616:SF0">
    <property type="entry name" value="GLUCAN 1,4-ALPHA-GLUCOSIDASE"/>
    <property type="match status" value="1"/>
</dbReference>
<dbReference type="EMBL" id="SMKS01000001">
    <property type="protein sequence ID" value="TDD10659.1"/>
    <property type="molecule type" value="Genomic_DNA"/>
</dbReference>
<dbReference type="SUPFAM" id="SSF48208">
    <property type="entry name" value="Six-hairpin glycosidases"/>
    <property type="match status" value="1"/>
</dbReference>
<reference evidence="4 5" key="1">
    <citation type="submission" date="2019-03" db="EMBL/GenBank/DDBJ databases">
        <title>Draft genome sequences of novel Actinobacteria.</title>
        <authorList>
            <person name="Sahin N."/>
            <person name="Ay H."/>
            <person name="Saygin H."/>
        </authorList>
    </citation>
    <scope>NUCLEOTIDE SEQUENCE [LARGE SCALE GENOMIC DNA]</scope>
    <source>
        <strain evidence="4 5">16K309</strain>
    </source>
</reference>
<accession>A0A4R4VX04</accession>
<dbReference type="OrthoDB" id="3902805at2"/>
<dbReference type="InterPro" id="IPR012341">
    <property type="entry name" value="6hp_glycosidase-like_sf"/>
</dbReference>
<gene>
    <name evidence="4" type="ORF">E1181_01165</name>
</gene>
<organism evidence="4 5">
    <name type="scientific">Saccharopolyspora terrae</name>
    <dbReference type="NCBI Taxonomy" id="2530384"/>
    <lineage>
        <taxon>Bacteria</taxon>
        <taxon>Bacillati</taxon>
        <taxon>Actinomycetota</taxon>
        <taxon>Actinomycetes</taxon>
        <taxon>Pseudonocardiales</taxon>
        <taxon>Pseudonocardiaceae</taxon>
        <taxon>Saccharopolyspora</taxon>
    </lineage>
</organism>
<dbReference type="AlphaFoldDB" id="A0A4R4VX04"/>
<dbReference type="Pfam" id="PF00723">
    <property type="entry name" value="Glyco_hydro_15"/>
    <property type="match status" value="1"/>
</dbReference>
<evidence type="ECO:0000256" key="1">
    <source>
        <dbReference type="SAM" id="MobiDB-lite"/>
    </source>
</evidence>
<feature type="domain" description="Trehalase-like N-terminal" evidence="3">
    <location>
        <begin position="22"/>
        <end position="223"/>
    </location>
</feature>
<dbReference type="Proteomes" id="UP000295674">
    <property type="component" value="Unassembled WGS sequence"/>
</dbReference>
<feature type="domain" description="GH15-like" evidence="2">
    <location>
        <begin position="243"/>
        <end position="610"/>
    </location>
</feature>
<evidence type="ECO:0000259" key="2">
    <source>
        <dbReference type="Pfam" id="PF00723"/>
    </source>
</evidence>
<dbReference type="Gene3D" id="1.50.10.10">
    <property type="match status" value="1"/>
</dbReference>
<evidence type="ECO:0000313" key="5">
    <source>
        <dbReference type="Proteomes" id="UP000295674"/>
    </source>
</evidence>
<dbReference type="InterPro" id="IPR008928">
    <property type="entry name" value="6-hairpin_glycosidase_sf"/>
</dbReference>